<name>A0AAD8AEV7_DIPPU</name>
<feature type="domain" description="Niemann-Pick C1 N-terminal" evidence="1">
    <location>
        <begin position="51"/>
        <end position="259"/>
    </location>
</feature>
<evidence type="ECO:0000259" key="1">
    <source>
        <dbReference type="Pfam" id="PF16414"/>
    </source>
</evidence>
<dbReference type="AlphaFoldDB" id="A0AAD8AEV7"/>
<dbReference type="EMBL" id="JASPKZ010001584">
    <property type="protein sequence ID" value="KAJ9597834.1"/>
    <property type="molecule type" value="Genomic_DNA"/>
</dbReference>
<dbReference type="Proteomes" id="UP001233999">
    <property type="component" value="Unassembled WGS sequence"/>
</dbReference>
<dbReference type="GO" id="GO:0005886">
    <property type="term" value="C:plasma membrane"/>
    <property type="evidence" value="ECO:0007669"/>
    <property type="project" value="TreeGrafter"/>
</dbReference>
<evidence type="ECO:0000313" key="3">
    <source>
        <dbReference type="Proteomes" id="UP001233999"/>
    </source>
</evidence>
<dbReference type="GO" id="GO:0042632">
    <property type="term" value="P:cholesterol homeostasis"/>
    <property type="evidence" value="ECO:0007669"/>
    <property type="project" value="TreeGrafter"/>
</dbReference>
<feature type="non-terminal residue" evidence="2">
    <location>
        <position position="262"/>
    </location>
</feature>
<gene>
    <name evidence="2" type="ORF">L9F63_011329</name>
</gene>
<reference evidence="2" key="1">
    <citation type="journal article" date="2023" name="IScience">
        <title>Live-bearing cockroach genome reveals convergent evolutionary mechanisms linked to viviparity in insects and beyond.</title>
        <authorList>
            <person name="Fouks B."/>
            <person name="Harrison M.C."/>
            <person name="Mikhailova A.A."/>
            <person name="Marchal E."/>
            <person name="English S."/>
            <person name="Carruthers M."/>
            <person name="Jennings E.C."/>
            <person name="Chiamaka E.L."/>
            <person name="Frigard R.A."/>
            <person name="Pippel M."/>
            <person name="Attardo G.M."/>
            <person name="Benoit J.B."/>
            <person name="Bornberg-Bauer E."/>
            <person name="Tobe S.S."/>
        </authorList>
    </citation>
    <scope>NUCLEOTIDE SEQUENCE</scope>
    <source>
        <strain evidence="2">Stay&amp;Tobe</strain>
    </source>
</reference>
<organism evidence="2 3">
    <name type="scientific">Diploptera punctata</name>
    <name type="common">Pacific beetle cockroach</name>
    <dbReference type="NCBI Taxonomy" id="6984"/>
    <lineage>
        <taxon>Eukaryota</taxon>
        <taxon>Metazoa</taxon>
        <taxon>Ecdysozoa</taxon>
        <taxon>Arthropoda</taxon>
        <taxon>Hexapoda</taxon>
        <taxon>Insecta</taxon>
        <taxon>Pterygota</taxon>
        <taxon>Neoptera</taxon>
        <taxon>Polyneoptera</taxon>
        <taxon>Dictyoptera</taxon>
        <taxon>Blattodea</taxon>
        <taxon>Blaberoidea</taxon>
        <taxon>Blaberidae</taxon>
        <taxon>Diplopterinae</taxon>
        <taxon>Diploptera</taxon>
    </lineage>
</organism>
<comment type="caution">
    <text evidence="2">The sequence shown here is derived from an EMBL/GenBank/DDBJ whole genome shotgun (WGS) entry which is preliminary data.</text>
</comment>
<dbReference type="PANTHER" id="PTHR45727">
    <property type="entry name" value="NPC INTRACELLULAR CHOLESTEROL TRANSPORTER 1"/>
    <property type="match status" value="1"/>
</dbReference>
<evidence type="ECO:0000313" key="2">
    <source>
        <dbReference type="EMBL" id="KAJ9597834.1"/>
    </source>
</evidence>
<dbReference type="Pfam" id="PF16414">
    <property type="entry name" value="NPC1_N"/>
    <property type="match status" value="1"/>
</dbReference>
<dbReference type="GO" id="GO:0015918">
    <property type="term" value="P:sterol transport"/>
    <property type="evidence" value="ECO:0007669"/>
    <property type="project" value="TreeGrafter"/>
</dbReference>
<protein>
    <recommendedName>
        <fullName evidence="1">Niemann-Pick C1 N-terminal domain-containing protein</fullName>
    </recommendedName>
</protein>
<keyword evidence="3" id="KW-1185">Reference proteome</keyword>
<dbReference type="GO" id="GO:0015485">
    <property type="term" value="F:cholesterol binding"/>
    <property type="evidence" value="ECO:0007669"/>
    <property type="project" value="TreeGrafter"/>
</dbReference>
<dbReference type="GO" id="GO:0030299">
    <property type="term" value="P:intestinal cholesterol absorption"/>
    <property type="evidence" value="ECO:0007669"/>
    <property type="project" value="TreeGrafter"/>
</dbReference>
<proteinExistence type="predicted"/>
<dbReference type="PANTHER" id="PTHR45727:SF2">
    <property type="entry name" value="NPC INTRACELLULAR CHOLESTEROL TRANSPORTER 1"/>
    <property type="match status" value="1"/>
</dbReference>
<dbReference type="InterPro" id="IPR032190">
    <property type="entry name" value="NPC1_N"/>
</dbReference>
<reference evidence="2" key="2">
    <citation type="submission" date="2023-05" db="EMBL/GenBank/DDBJ databases">
        <authorList>
            <person name="Fouks B."/>
        </authorList>
    </citation>
    <scope>NUCLEOTIDE SEQUENCE</scope>
    <source>
        <strain evidence="2">Stay&amp;Tobe</strain>
        <tissue evidence="2">Testes</tissue>
    </source>
</reference>
<accession>A0AAD8AEV7</accession>
<sequence length="262" mass="29683">MALNERQRSEKLLYSDKINTVFISSGLLTKKWICILLVLCYTCQYVSAEDYHCIWYGQCNQDALGRFQNCPYNGTAKEVTAKGEELLRKRCPHFFNSKVPGPLKTCCDINQLTTMDQSINLAAAFLKRCPSCLQNLVKHICDFTCGVDQSRFINVTQIEQNEKSLREYITEIDVYIGDEYLNGTYDSCKQVSVPSTGQLALDLMCGEWTSSRCSPKKWFTYMGEAEGNPFVPFQINYIETNKTVEGFVPLNPAVTPCSQGIN</sequence>